<evidence type="ECO:0000256" key="2">
    <source>
        <dbReference type="ARBA" id="ARBA00006117"/>
    </source>
</evidence>
<organism evidence="7 8">
    <name type="scientific">Nibrella viscosa</name>
    <dbReference type="NCBI Taxonomy" id="1084524"/>
    <lineage>
        <taxon>Bacteria</taxon>
        <taxon>Pseudomonadati</taxon>
        <taxon>Bacteroidota</taxon>
        <taxon>Cytophagia</taxon>
        <taxon>Cytophagales</taxon>
        <taxon>Spirosomataceae</taxon>
        <taxon>Nibrella</taxon>
    </lineage>
</organism>
<keyword evidence="8" id="KW-1185">Reference proteome</keyword>
<evidence type="ECO:0000256" key="5">
    <source>
        <dbReference type="ARBA" id="ARBA00023136"/>
    </source>
</evidence>
<comment type="caution">
    <text evidence="7">The sequence shown here is derived from an EMBL/GenBank/DDBJ whole genome shotgun (WGS) entry which is preliminary data.</text>
</comment>
<evidence type="ECO:0000256" key="3">
    <source>
        <dbReference type="ARBA" id="ARBA00022692"/>
    </source>
</evidence>
<comment type="subcellular location">
    <subcellularLocation>
        <location evidence="1">Membrane</location>
        <topology evidence="1">Multi-pass membrane protein</topology>
    </subcellularLocation>
</comment>
<feature type="transmembrane region" description="Helical" evidence="6">
    <location>
        <begin position="49"/>
        <end position="70"/>
    </location>
</feature>
<sequence>MVNYLGSPVGYTNYFRGNRRSHLMGIIGGIVWCIGMSFSIMASGKARPAISYGLGQGAIVVAALWGIYLWHEFRNTPKGIHTLLNLMLLCYDVGLGLIIAAR</sequence>
<evidence type="ECO:0000256" key="6">
    <source>
        <dbReference type="SAM" id="Phobius"/>
    </source>
</evidence>
<reference evidence="8" key="1">
    <citation type="journal article" date="2019" name="Int. J. Syst. Evol. Microbiol.">
        <title>The Global Catalogue of Microorganisms (GCM) 10K type strain sequencing project: providing services to taxonomists for standard genome sequencing and annotation.</title>
        <authorList>
            <consortium name="The Broad Institute Genomics Platform"/>
            <consortium name="The Broad Institute Genome Sequencing Center for Infectious Disease"/>
            <person name="Wu L."/>
            <person name="Ma J."/>
        </authorList>
    </citation>
    <scope>NUCLEOTIDE SEQUENCE [LARGE SCALE GENOMIC DNA]</scope>
    <source>
        <strain evidence="8">JCM 17925</strain>
    </source>
</reference>
<dbReference type="InterPro" id="IPR010651">
    <property type="entry name" value="Sugar_transport"/>
</dbReference>
<dbReference type="Pfam" id="PF06800">
    <property type="entry name" value="Sugar_transport"/>
    <property type="match status" value="1"/>
</dbReference>
<protein>
    <submittedName>
        <fullName evidence="7">Uncharacterized protein</fullName>
    </submittedName>
</protein>
<name>A0ABP8K554_9BACT</name>
<keyword evidence="3 6" id="KW-0812">Transmembrane</keyword>
<feature type="transmembrane region" description="Helical" evidence="6">
    <location>
        <begin position="23"/>
        <end position="43"/>
    </location>
</feature>
<proteinExistence type="inferred from homology"/>
<feature type="transmembrane region" description="Helical" evidence="6">
    <location>
        <begin position="82"/>
        <end position="101"/>
    </location>
</feature>
<evidence type="ECO:0000256" key="4">
    <source>
        <dbReference type="ARBA" id="ARBA00022989"/>
    </source>
</evidence>
<evidence type="ECO:0000256" key="1">
    <source>
        <dbReference type="ARBA" id="ARBA00004141"/>
    </source>
</evidence>
<gene>
    <name evidence="7" type="ORF">GCM10023187_14300</name>
</gene>
<keyword evidence="4 6" id="KW-1133">Transmembrane helix</keyword>
<dbReference type="Proteomes" id="UP001500936">
    <property type="component" value="Unassembled WGS sequence"/>
</dbReference>
<accession>A0ABP8K554</accession>
<comment type="similarity">
    <text evidence="2">Belongs to the GRP transporter (TC 2.A.7.5) family.</text>
</comment>
<evidence type="ECO:0000313" key="7">
    <source>
        <dbReference type="EMBL" id="GAA4400783.1"/>
    </source>
</evidence>
<dbReference type="EMBL" id="BAABHB010000002">
    <property type="protein sequence ID" value="GAA4400783.1"/>
    <property type="molecule type" value="Genomic_DNA"/>
</dbReference>
<keyword evidence="5 6" id="KW-0472">Membrane</keyword>
<evidence type="ECO:0000313" key="8">
    <source>
        <dbReference type="Proteomes" id="UP001500936"/>
    </source>
</evidence>